<evidence type="ECO:0000313" key="1">
    <source>
        <dbReference type="EMBL" id="KAG0688282.1"/>
    </source>
</evidence>
<evidence type="ECO:0008006" key="3">
    <source>
        <dbReference type="Google" id="ProtNLM"/>
    </source>
</evidence>
<evidence type="ECO:0000313" key="2">
    <source>
        <dbReference type="Proteomes" id="UP000697127"/>
    </source>
</evidence>
<reference evidence="1" key="1">
    <citation type="submission" date="2020-11" db="EMBL/GenBank/DDBJ databases">
        <title>Kefir isolates.</title>
        <authorList>
            <person name="Marcisauskas S."/>
            <person name="Kim Y."/>
            <person name="Blasche S."/>
        </authorList>
    </citation>
    <scope>NUCLEOTIDE SEQUENCE</scope>
    <source>
        <strain evidence="1">Olga-1</strain>
    </source>
</reference>
<dbReference type="Gene3D" id="3.40.50.150">
    <property type="entry name" value="Vaccinia Virus protein VP39"/>
    <property type="match status" value="1"/>
</dbReference>
<dbReference type="InterPro" id="IPR019410">
    <property type="entry name" value="Methyltransf_16"/>
</dbReference>
<name>A0A9P6WLF7_9ASCO</name>
<dbReference type="Pfam" id="PF10294">
    <property type="entry name" value="Methyltransf_16"/>
    <property type="match status" value="1"/>
</dbReference>
<dbReference type="Proteomes" id="UP000697127">
    <property type="component" value="Unassembled WGS sequence"/>
</dbReference>
<dbReference type="AlphaFoldDB" id="A0A9P6WLF7"/>
<dbReference type="OrthoDB" id="433955at2759"/>
<accession>A0A9P6WLF7</accession>
<dbReference type="GO" id="GO:0008757">
    <property type="term" value="F:S-adenosylmethionine-dependent methyltransferase activity"/>
    <property type="evidence" value="ECO:0007669"/>
    <property type="project" value="UniProtKB-ARBA"/>
</dbReference>
<proteinExistence type="predicted"/>
<dbReference type="InterPro" id="IPR029063">
    <property type="entry name" value="SAM-dependent_MTases_sf"/>
</dbReference>
<organism evidence="1 2">
    <name type="scientific">Pichia californica</name>
    <dbReference type="NCBI Taxonomy" id="460514"/>
    <lineage>
        <taxon>Eukaryota</taxon>
        <taxon>Fungi</taxon>
        <taxon>Dikarya</taxon>
        <taxon>Ascomycota</taxon>
        <taxon>Saccharomycotina</taxon>
        <taxon>Pichiomycetes</taxon>
        <taxon>Pichiales</taxon>
        <taxon>Pichiaceae</taxon>
        <taxon>Pichia</taxon>
    </lineage>
</organism>
<dbReference type="EMBL" id="PUHW01000165">
    <property type="protein sequence ID" value="KAG0688282.1"/>
    <property type="molecule type" value="Genomic_DNA"/>
</dbReference>
<keyword evidence="2" id="KW-1185">Reference proteome</keyword>
<dbReference type="SUPFAM" id="SSF53335">
    <property type="entry name" value="S-adenosyl-L-methionine-dependent methyltransferases"/>
    <property type="match status" value="1"/>
</dbReference>
<sequence>MDFDPLSFFEAEKPKKSDLENDISGSRHIPISKQSENINCENFDNEKVDIDTTVQLQVLDLPVILSNIPYSIMTTLLKLFQPEQVKNFGNISEKPTMPSKFDNNDKDQELNEFLFSKSIDIQQLDKLSQFLNHDVESILTLTQLPRIDHSGLTSFLTKIISYPFINYSEEERDKIYDLASHVMTANSAPALKGDTTRVVEIEGLEKDILLYEPALTEDKVGNITWGASLYLAQQIANKNLNTSVWLPKDPQKMEIPILELGAGTGLVTIVLGMLGYKTVSTDLPEIIDNLEKNIELNQLECTKTKLDEQVNVINDPLIHITSLDWRSPNSFLKKTSCENGYKIVLLSDPVYSPAHPYWVRDAVNAVISKSLDAKVVFMIGRRDRFQDVRDCVWNLMIEIGLTLIHSDIVDGFDDYGVLQYDYKVFGWCS</sequence>
<protein>
    <recommendedName>
        <fullName evidence="3">S-adenosylmethionine-dependent methyltransferase</fullName>
    </recommendedName>
</protein>
<comment type="caution">
    <text evidence="1">The sequence shown here is derived from an EMBL/GenBank/DDBJ whole genome shotgun (WGS) entry which is preliminary data.</text>
</comment>
<gene>
    <name evidence="1" type="ORF">C6P40_001169</name>
</gene>
<dbReference type="PANTHER" id="PTHR14614">
    <property type="entry name" value="HEPATOCELLULAR CARCINOMA-ASSOCIATED ANTIGEN"/>
    <property type="match status" value="1"/>
</dbReference>